<dbReference type="PANTHER" id="PTHR21058">
    <property type="entry name" value="6,7-DIMETHYL-8-RIBITYLLUMAZINE SYNTHASE DMRL SYNTHASE LUMAZINE SYNTHASE"/>
    <property type="match status" value="1"/>
</dbReference>
<dbReference type="EMBL" id="CP007128">
    <property type="protein sequence ID" value="AHG90654.1"/>
    <property type="molecule type" value="Genomic_DNA"/>
</dbReference>
<feature type="binding site" evidence="7">
    <location>
        <begin position="56"/>
        <end position="58"/>
    </location>
    <ligand>
        <name>5-amino-6-(D-ribitylamino)uracil</name>
        <dbReference type="ChEBI" id="CHEBI:15934"/>
    </ligand>
</feature>
<evidence type="ECO:0000313" key="8">
    <source>
        <dbReference type="EMBL" id="AHG90654.1"/>
    </source>
</evidence>
<dbReference type="NCBIfam" id="TIGR00114">
    <property type="entry name" value="lumazine-synth"/>
    <property type="match status" value="1"/>
</dbReference>
<feature type="binding site" evidence="7">
    <location>
        <position position="113"/>
    </location>
    <ligand>
        <name>5-amino-6-(D-ribitylamino)uracil</name>
        <dbReference type="ChEBI" id="CHEBI:15934"/>
    </ligand>
</feature>
<dbReference type="GO" id="GO:0009231">
    <property type="term" value="P:riboflavin biosynthetic process"/>
    <property type="evidence" value="ECO:0007669"/>
    <property type="project" value="UniProtKB-UniRule"/>
</dbReference>
<feature type="binding site" evidence="7">
    <location>
        <begin position="85"/>
        <end position="86"/>
    </location>
    <ligand>
        <name>(2S)-2-hydroxy-3-oxobutyl phosphate</name>
        <dbReference type="ChEBI" id="CHEBI:58830"/>
    </ligand>
</feature>
<dbReference type="OrthoDB" id="9809709at2"/>
<accession>W0RHR5</accession>
<comment type="pathway">
    <text evidence="1 7">Cofactor biosynthesis; riboflavin biosynthesis; riboflavin from 2-hydroxy-3-oxobutyl phosphate and 5-amino-6-(D-ribitylamino)uracil: step 1/2.</text>
</comment>
<organism evidence="8 9">
    <name type="scientific">Gemmatirosa kalamazoonensis</name>
    <dbReference type="NCBI Taxonomy" id="861299"/>
    <lineage>
        <taxon>Bacteria</taxon>
        <taxon>Pseudomonadati</taxon>
        <taxon>Gemmatimonadota</taxon>
        <taxon>Gemmatimonadia</taxon>
        <taxon>Gemmatimonadales</taxon>
        <taxon>Gemmatimonadaceae</taxon>
        <taxon>Gemmatirosa</taxon>
    </lineage>
</organism>
<dbReference type="CDD" id="cd09209">
    <property type="entry name" value="Lumazine_synthase-I"/>
    <property type="match status" value="1"/>
</dbReference>
<feature type="active site" description="Proton donor" evidence="7">
    <location>
        <position position="88"/>
    </location>
</feature>
<dbReference type="SUPFAM" id="SSF52121">
    <property type="entry name" value="Lumazine synthase"/>
    <property type="match status" value="1"/>
</dbReference>
<comment type="function">
    <text evidence="7">Catalyzes the formation of 6,7-dimethyl-8-ribityllumazine by condensation of 5-amino-6-(D-ribitylamino)uracil with 3,4-dihydroxy-2-butanone 4-phosphate. This is the penultimate step in the biosynthesis of riboflavin.</text>
</comment>
<dbReference type="InParanoid" id="W0RHR5"/>
<dbReference type="GO" id="GO:0009349">
    <property type="term" value="C:riboflavin synthase complex"/>
    <property type="evidence" value="ECO:0007669"/>
    <property type="project" value="UniProtKB-UniRule"/>
</dbReference>
<evidence type="ECO:0000256" key="4">
    <source>
        <dbReference type="ARBA" id="ARBA00022619"/>
    </source>
</evidence>
<evidence type="ECO:0000256" key="7">
    <source>
        <dbReference type="HAMAP-Rule" id="MF_00178"/>
    </source>
</evidence>
<protein>
    <recommendedName>
        <fullName evidence="3 7">6,7-dimethyl-8-ribityllumazine synthase</fullName>
        <shortName evidence="7">DMRL synthase</shortName>
        <shortName evidence="7">LS</shortName>
        <shortName evidence="7">Lumazine synthase</shortName>
        <ecNumber evidence="3 7">2.5.1.78</ecNumber>
    </recommendedName>
</protein>
<dbReference type="UniPathway" id="UPA00275">
    <property type="reaction ID" value="UER00404"/>
</dbReference>
<dbReference type="InterPro" id="IPR034964">
    <property type="entry name" value="LS"/>
</dbReference>
<comment type="similarity">
    <text evidence="2 7">Belongs to the DMRL synthase family.</text>
</comment>
<dbReference type="AlphaFoldDB" id="W0RHR5"/>
<dbReference type="Pfam" id="PF00885">
    <property type="entry name" value="DMRL_synthase"/>
    <property type="match status" value="1"/>
</dbReference>
<dbReference type="GO" id="GO:0005829">
    <property type="term" value="C:cytosol"/>
    <property type="evidence" value="ECO:0007669"/>
    <property type="project" value="TreeGrafter"/>
</dbReference>
<dbReference type="InterPro" id="IPR036467">
    <property type="entry name" value="LS/RS_sf"/>
</dbReference>
<dbReference type="GO" id="GO:0000906">
    <property type="term" value="F:6,7-dimethyl-8-ribityllumazine synthase activity"/>
    <property type="evidence" value="ECO:0007669"/>
    <property type="project" value="UniProtKB-UniRule"/>
</dbReference>
<keyword evidence="5 7" id="KW-0808">Transferase</keyword>
<reference evidence="8 9" key="1">
    <citation type="journal article" date="2014" name="Genome Announc.">
        <title>Genome Sequence and Methylome of Soil Bacterium Gemmatirosa kalamazoonensis KBS708T, a Member of the Rarely Cultivated Gemmatimonadetes Phylum.</title>
        <authorList>
            <person name="Debruyn J.M."/>
            <person name="Radosevich M."/>
            <person name="Wommack K.E."/>
            <person name="Polson S.W."/>
            <person name="Hauser L.J."/>
            <person name="Fawaz M.N."/>
            <person name="Korlach J."/>
            <person name="Tsai Y.C."/>
        </authorList>
    </citation>
    <scope>NUCLEOTIDE SEQUENCE [LARGE SCALE GENOMIC DNA]</scope>
    <source>
        <strain evidence="8 9">KBS708</strain>
    </source>
</reference>
<dbReference type="PATRIC" id="fig|861299.3.peg.3169"/>
<keyword evidence="4 7" id="KW-0686">Riboflavin biosynthesis</keyword>
<dbReference type="eggNOG" id="COG0054">
    <property type="taxonomic scope" value="Bacteria"/>
</dbReference>
<dbReference type="FunCoup" id="W0RHR5">
    <property type="interactions" value="508"/>
</dbReference>
<evidence type="ECO:0000313" key="9">
    <source>
        <dbReference type="Proteomes" id="UP000019151"/>
    </source>
</evidence>
<comment type="catalytic activity">
    <reaction evidence="6 7">
        <text>(2S)-2-hydroxy-3-oxobutyl phosphate + 5-amino-6-(D-ribitylamino)uracil = 6,7-dimethyl-8-(1-D-ribityl)lumazine + phosphate + 2 H2O + H(+)</text>
        <dbReference type="Rhea" id="RHEA:26152"/>
        <dbReference type="ChEBI" id="CHEBI:15377"/>
        <dbReference type="ChEBI" id="CHEBI:15378"/>
        <dbReference type="ChEBI" id="CHEBI:15934"/>
        <dbReference type="ChEBI" id="CHEBI:43474"/>
        <dbReference type="ChEBI" id="CHEBI:58201"/>
        <dbReference type="ChEBI" id="CHEBI:58830"/>
        <dbReference type="EC" id="2.5.1.78"/>
    </reaction>
</comment>
<dbReference type="EC" id="2.5.1.78" evidence="3 7"/>
<sequence length="175" mass="18269">MPEFVGTPNASGRRFVVVASRFNESVTRPLAEGAVDAFTRHGAAFDDVDVVWVPGAWELPAAVRKVLASDRYAAVVAVGAVVRGETPHFDYVAGEAARGLADASAEFDVPVALGLLTTDTMEQAEARAGGAHGNKGWDAAMAAMEMADLFDLLDSAADAESDLEGGDGEDDDAER</sequence>
<feature type="binding site" evidence="7">
    <location>
        <begin position="80"/>
        <end position="82"/>
    </location>
    <ligand>
        <name>5-amino-6-(D-ribitylamino)uracil</name>
        <dbReference type="ChEBI" id="CHEBI:15934"/>
    </ligand>
</feature>
<evidence type="ECO:0000256" key="5">
    <source>
        <dbReference type="ARBA" id="ARBA00022679"/>
    </source>
</evidence>
<evidence type="ECO:0000256" key="1">
    <source>
        <dbReference type="ARBA" id="ARBA00004917"/>
    </source>
</evidence>
<name>W0RHR5_9BACT</name>
<proteinExistence type="inferred from homology"/>
<feature type="binding site" evidence="7">
    <location>
        <position position="22"/>
    </location>
    <ligand>
        <name>5-amino-6-(D-ribitylamino)uracil</name>
        <dbReference type="ChEBI" id="CHEBI:15934"/>
    </ligand>
</feature>
<dbReference type="Proteomes" id="UP000019151">
    <property type="component" value="Chromosome"/>
</dbReference>
<dbReference type="RefSeq" id="WP_025412120.1">
    <property type="nucleotide sequence ID" value="NZ_CP007128.1"/>
</dbReference>
<dbReference type="InterPro" id="IPR002180">
    <property type="entry name" value="LS/RS"/>
</dbReference>
<keyword evidence="9" id="KW-1185">Reference proteome</keyword>
<dbReference type="HAMAP" id="MF_00178">
    <property type="entry name" value="Lumazine_synth"/>
    <property type="match status" value="1"/>
</dbReference>
<feature type="binding site" evidence="7">
    <location>
        <position position="127"/>
    </location>
    <ligand>
        <name>(2S)-2-hydroxy-3-oxobutyl phosphate</name>
        <dbReference type="ChEBI" id="CHEBI:58830"/>
    </ligand>
</feature>
<dbReference type="Gene3D" id="3.40.50.960">
    <property type="entry name" value="Lumazine/riboflavin synthase"/>
    <property type="match status" value="1"/>
</dbReference>
<dbReference type="STRING" id="861299.J421_3117"/>
<dbReference type="PANTHER" id="PTHR21058:SF0">
    <property type="entry name" value="6,7-DIMETHYL-8-RIBITYLLUMAZINE SYNTHASE"/>
    <property type="match status" value="1"/>
</dbReference>
<evidence type="ECO:0000256" key="2">
    <source>
        <dbReference type="ARBA" id="ARBA00007424"/>
    </source>
</evidence>
<evidence type="ECO:0000256" key="3">
    <source>
        <dbReference type="ARBA" id="ARBA00012664"/>
    </source>
</evidence>
<gene>
    <name evidence="7" type="primary">ribH</name>
    <name evidence="8" type="ORF">J421_3117</name>
</gene>
<dbReference type="KEGG" id="gba:J421_3117"/>
<evidence type="ECO:0000256" key="6">
    <source>
        <dbReference type="ARBA" id="ARBA00048785"/>
    </source>
</evidence>
<dbReference type="HOGENOM" id="CLU_089358_1_1_0"/>